<feature type="binding site" evidence="15">
    <location>
        <position position="224"/>
    </location>
    <ligand>
        <name>ATP</name>
        <dbReference type="ChEBI" id="CHEBI:30616"/>
    </ligand>
</feature>
<evidence type="ECO:0000256" key="8">
    <source>
        <dbReference type="ARBA" id="ARBA00022741"/>
    </source>
</evidence>
<name>A0A226DES8_FOLCA</name>
<evidence type="ECO:0000256" key="5">
    <source>
        <dbReference type="ARBA" id="ARBA00022692"/>
    </source>
</evidence>
<keyword evidence="11 16" id="KW-0460">Magnesium</keyword>
<evidence type="ECO:0000256" key="4">
    <source>
        <dbReference type="ARBA" id="ARBA00022679"/>
    </source>
</evidence>
<dbReference type="InterPro" id="IPR008271">
    <property type="entry name" value="Ser/Thr_kinase_AS"/>
</dbReference>
<dbReference type="OMA" id="RRMETVH"/>
<dbReference type="PROSITE" id="PS00107">
    <property type="entry name" value="PROTEIN_KINASE_ATP"/>
    <property type="match status" value="1"/>
</dbReference>
<dbReference type="OrthoDB" id="69842at2759"/>
<dbReference type="Gene3D" id="2.10.60.10">
    <property type="entry name" value="CD59"/>
    <property type="match status" value="1"/>
</dbReference>
<evidence type="ECO:0000256" key="12">
    <source>
        <dbReference type="ARBA" id="ARBA00022989"/>
    </source>
</evidence>
<protein>
    <recommendedName>
        <fullName evidence="16">Serine/threonine-protein kinase receptor</fullName>
        <ecNumber evidence="16">2.7.11.30</ecNumber>
    </recommendedName>
</protein>
<feature type="transmembrane region" description="Helical" evidence="16">
    <location>
        <begin position="118"/>
        <end position="143"/>
    </location>
</feature>
<evidence type="ECO:0000256" key="11">
    <source>
        <dbReference type="ARBA" id="ARBA00022842"/>
    </source>
</evidence>
<dbReference type="EC" id="2.7.11.30" evidence="16"/>
<keyword evidence="4 16" id="KW-0808">Transferase</keyword>
<organism evidence="19 20">
    <name type="scientific">Folsomia candida</name>
    <name type="common">Springtail</name>
    <dbReference type="NCBI Taxonomy" id="158441"/>
    <lineage>
        <taxon>Eukaryota</taxon>
        <taxon>Metazoa</taxon>
        <taxon>Ecdysozoa</taxon>
        <taxon>Arthropoda</taxon>
        <taxon>Hexapoda</taxon>
        <taxon>Collembola</taxon>
        <taxon>Entomobryomorpha</taxon>
        <taxon>Isotomoidea</taxon>
        <taxon>Isotomidae</taxon>
        <taxon>Proisotominae</taxon>
        <taxon>Folsomia</taxon>
    </lineage>
</organism>
<comment type="cofactor">
    <cofactor evidence="16">
        <name>Mg(2+)</name>
        <dbReference type="ChEBI" id="CHEBI:18420"/>
    </cofactor>
    <cofactor evidence="16">
        <name>Mn(2+)</name>
        <dbReference type="ChEBI" id="CHEBI:29035"/>
    </cofactor>
</comment>
<reference evidence="19 20" key="1">
    <citation type="submission" date="2015-12" db="EMBL/GenBank/DDBJ databases">
        <title>The genome of Folsomia candida.</title>
        <authorList>
            <person name="Faddeeva A."/>
            <person name="Derks M.F."/>
            <person name="Anvar Y."/>
            <person name="Smit S."/>
            <person name="Van Straalen N."/>
            <person name="Roelofs D."/>
        </authorList>
    </citation>
    <scope>NUCLEOTIDE SEQUENCE [LARGE SCALE GENOMIC DNA]</scope>
    <source>
        <strain evidence="19 20">VU population</strain>
        <tissue evidence="19">Whole body</tissue>
    </source>
</reference>
<keyword evidence="3 16" id="KW-0723">Serine/threonine-protein kinase</keyword>
<dbReference type="GO" id="GO:0005524">
    <property type="term" value="F:ATP binding"/>
    <property type="evidence" value="ECO:0007669"/>
    <property type="project" value="UniProtKB-UniRule"/>
</dbReference>
<dbReference type="SUPFAM" id="SSF57302">
    <property type="entry name" value="Snake toxin-like"/>
    <property type="match status" value="1"/>
</dbReference>
<dbReference type="CDD" id="cd23596">
    <property type="entry name" value="TFP_LU_ECD_Tkv"/>
    <property type="match status" value="1"/>
</dbReference>
<keyword evidence="8 15" id="KW-0547">Nucleotide-binding</keyword>
<comment type="catalytic activity">
    <reaction evidence="16">
        <text>L-threonyl-[receptor-protein] + ATP = O-phospho-L-threonyl-[receptor-protein] + ADP + H(+)</text>
        <dbReference type="Rhea" id="RHEA:44880"/>
        <dbReference type="Rhea" id="RHEA-COMP:11024"/>
        <dbReference type="Rhea" id="RHEA-COMP:11025"/>
        <dbReference type="ChEBI" id="CHEBI:15378"/>
        <dbReference type="ChEBI" id="CHEBI:30013"/>
        <dbReference type="ChEBI" id="CHEBI:30616"/>
        <dbReference type="ChEBI" id="CHEBI:61977"/>
        <dbReference type="ChEBI" id="CHEBI:456216"/>
        <dbReference type="EC" id="2.7.11.30"/>
    </reaction>
</comment>
<evidence type="ECO:0000256" key="6">
    <source>
        <dbReference type="ARBA" id="ARBA00022723"/>
    </source>
</evidence>
<feature type="domain" description="Protein kinase" evidence="17">
    <location>
        <begin position="197"/>
        <end position="493"/>
    </location>
</feature>
<dbReference type="FunFam" id="1.10.510.10:FF:000018">
    <property type="entry name" value="Receptor protein serine/threonine kinase"/>
    <property type="match status" value="1"/>
</dbReference>
<dbReference type="GO" id="GO:0004675">
    <property type="term" value="F:transmembrane receptor protein serine/threonine kinase activity"/>
    <property type="evidence" value="ECO:0007669"/>
    <property type="project" value="UniProtKB-EC"/>
</dbReference>
<comment type="subcellular location">
    <subcellularLocation>
        <location evidence="1 16">Membrane</location>
        <topology evidence="1 16">Single-pass type I membrane protein</topology>
    </subcellularLocation>
</comment>
<keyword evidence="16" id="KW-0464">Manganese</keyword>
<dbReference type="InterPro" id="IPR000719">
    <property type="entry name" value="Prot_kinase_dom"/>
</dbReference>
<dbReference type="Gene3D" id="3.30.200.20">
    <property type="entry name" value="Phosphorylase Kinase, domain 1"/>
    <property type="match status" value="1"/>
</dbReference>
<proteinExistence type="inferred from homology"/>
<dbReference type="STRING" id="158441.A0A226DES8"/>
<dbReference type="InterPro" id="IPR000472">
    <property type="entry name" value="Activin_recp"/>
</dbReference>
<dbReference type="InterPro" id="IPR017441">
    <property type="entry name" value="Protein_kinase_ATP_BS"/>
</dbReference>
<evidence type="ECO:0000256" key="10">
    <source>
        <dbReference type="ARBA" id="ARBA00022840"/>
    </source>
</evidence>
<dbReference type="Proteomes" id="UP000198287">
    <property type="component" value="Unassembled WGS sequence"/>
</dbReference>
<dbReference type="InterPro" id="IPR000333">
    <property type="entry name" value="TGFB_receptor"/>
</dbReference>
<dbReference type="GO" id="GO:0043235">
    <property type="term" value="C:receptor complex"/>
    <property type="evidence" value="ECO:0007669"/>
    <property type="project" value="TreeGrafter"/>
</dbReference>
<evidence type="ECO:0000256" key="3">
    <source>
        <dbReference type="ARBA" id="ARBA00022527"/>
    </source>
</evidence>
<dbReference type="PRINTS" id="PR00653">
    <property type="entry name" value="ACTIVIN2R"/>
</dbReference>
<dbReference type="Pfam" id="PF01064">
    <property type="entry name" value="Activin_recp"/>
    <property type="match status" value="1"/>
</dbReference>
<evidence type="ECO:0000256" key="1">
    <source>
        <dbReference type="ARBA" id="ARBA00004479"/>
    </source>
</evidence>
<dbReference type="PROSITE" id="PS50011">
    <property type="entry name" value="PROTEIN_KINASE_DOM"/>
    <property type="match status" value="1"/>
</dbReference>
<evidence type="ECO:0000256" key="7">
    <source>
        <dbReference type="ARBA" id="ARBA00022729"/>
    </source>
</evidence>
<dbReference type="PANTHER" id="PTHR23255:SF68">
    <property type="entry name" value="RECEPTOR PROTEIN SERINE_THREONINE KINASE"/>
    <property type="match status" value="1"/>
</dbReference>
<dbReference type="GO" id="GO:0005886">
    <property type="term" value="C:plasma membrane"/>
    <property type="evidence" value="ECO:0007669"/>
    <property type="project" value="TreeGrafter"/>
</dbReference>
<keyword evidence="6 16" id="KW-0479">Metal-binding</keyword>
<dbReference type="InterPro" id="IPR003605">
    <property type="entry name" value="GS_dom"/>
</dbReference>
<dbReference type="GO" id="GO:0046872">
    <property type="term" value="F:metal ion binding"/>
    <property type="evidence" value="ECO:0007669"/>
    <property type="project" value="UniProtKB-KW"/>
</dbReference>
<dbReference type="InterPro" id="IPR011009">
    <property type="entry name" value="Kinase-like_dom_sf"/>
</dbReference>
<dbReference type="SMART" id="SM00467">
    <property type="entry name" value="GS"/>
    <property type="match status" value="1"/>
</dbReference>
<dbReference type="PROSITE" id="PS00108">
    <property type="entry name" value="PROTEIN_KINASE_ST"/>
    <property type="match status" value="1"/>
</dbReference>
<feature type="domain" description="GS" evidence="18">
    <location>
        <begin position="166"/>
        <end position="196"/>
    </location>
</feature>
<keyword evidence="9 16" id="KW-0418">Kinase</keyword>
<keyword evidence="13 16" id="KW-0472">Membrane</keyword>
<evidence type="ECO:0000256" key="2">
    <source>
        <dbReference type="ARBA" id="ARBA00009605"/>
    </source>
</evidence>
<comment type="caution">
    <text evidence="19">The sequence shown here is derived from an EMBL/GenBank/DDBJ whole genome shotgun (WGS) entry which is preliminary data.</text>
</comment>
<keyword evidence="10 15" id="KW-0067">ATP-binding</keyword>
<dbReference type="PROSITE" id="PS51256">
    <property type="entry name" value="GS"/>
    <property type="match status" value="1"/>
</dbReference>
<dbReference type="InterPro" id="IPR045860">
    <property type="entry name" value="Snake_toxin-like_sf"/>
</dbReference>
<dbReference type="PANTHER" id="PTHR23255">
    <property type="entry name" value="TRANSFORMING GROWTH FACTOR-BETA RECEPTOR TYPE I AND II"/>
    <property type="match status" value="1"/>
</dbReference>
<dbReference type="Pfam" id="PF08515">
    <property type="entry name" value="TGF_beta_GS"/>
    <property type="match status" value="1"/>
</dbReference>
<accession>A0A226DES8</accession>
<keyword evidence="5 16" id="KW-0812">Transmembrane</keyword>
<evidence type="ECO:0000259" key="17">
    <source>
        <dbReference type="PROSITE" id="PS50011"/>
    </source>
</evidence>
<evidence type="ECO:0000256" key="9">
    <source>
        <dbReference type="ARBA" id="ARBA00022777"/>
    </source>
</evidence>
<dbReference type="SUPFAM" id="SSF56112">
    <property type="entry name" value="Protein kinase-like (PK-like)"/>
    <property type="match status" value="1"/>
</dbReference>
<comment type="similarity">
    <text evidence="2 16">Belongs to the protein kinase superfamily. TKL Ser/Thr protein kinase family. TGFB receptor subfamily.</text>
</comment>
<dbReference type="AlphaFoldDB" id="A0A226DES8"/>
<gene>
    <name evidence="19" type="ORF">Fcan01_21895</name>
</gene>
<keyword evidence="14 16" id="KW-0675">Receptor</keyword>
<dbReference type="Gene3D" id="1.10.510.10">
    <property type="entry name" value="Transferase(Phosphotransferase) domain 1"/>
    <property type="match status" value="1"/>
</dbReference>
<keyword evidence="20" id="KW-1185">Reference proteome</keyword>
<evidence type="ECO:0000256" key="14">
    <source>
        <dbReference type="ARBA" id="ARBA00023170"/>
    </source>
</evidence>
<keyword evidence="7" id="KW-0732">Signal</keyword>
<sequence>MEILNQLPKLKCYCHHHCPSQAHDGICEVDIGGRCFAAATETFNTETGLLEPEYSYGCFAPGDPTFLQCKGHLVDHNIPMGIVCCDNESFCNEHLKPVYKPTNVSDHYAPYNPPADTFLLQLLLAAVFSLLLLTFLIVLYIVCKYKSKEKSQKFLNESDSNKSFLLNSKDSAFLSLDSSGSGSGMPLLVQRTIGRQITLKHRIGKGRYGEVYLGEWKGTYVAVKSINSSEEQSWWREQQIYKLALMKHPNILESMGYDIRSKDNITQMIIVTDYHQRGSLYDYLQCYTLSEDQALRLVLSTISGLCHIHMEVEGKPYKPGIAHRDIKSKNILVKNNGEACIADFGLAVCSVSGERGVDIVPNVKQGTKRYMPPEVLDDTMKMDWFDAYKQADMYSFALILWEIGRRCVTNAGDEKPEFEDYDIPYKDQVPQDPSFEDMRKIVCEDGSRPEIPLRWNKSKLLLELSKIMKECWHRSPQVRLTSLRVKKTLTEFRDYETHLQIV</sequence>
<dbReference type="Pfam" id="PF00069">
    <property type="entry name" value="Pkinase"/>
    <property type="match status" value="1"/>
</dbReference>
<dbReference type="SMART" id="SM00220">
    <property type="entry name" value="S_TKc"/>
    <property type="match status" value="1"/>
</dbReference>
<evidence type="ECO:0000313" key="19">
    <source>
        <dbReference type="EMBL" id="OXA43364.1"/>
    </source>
</evidence>
<evidence type="ECO:0000256" key="16">
    <source>
        <dbReference type="RuleBase" id="RU361271"/>
    </source>
</evidence>
<keyword evidence="12 16" id="KW-1133">Transmembrane helix</keyword>
<evidence type="ECO:0000256" key="15">
    <source>
        <dbReference type="PROSITE-ProRule" id="PRU10141"/>
    </source>
</evidence>
<evidence type="ECO:0000259" key="18">
    <source>
        <dbReference type="PROSITE" id="PS51256"/>
    </source>
</evidence>
<dbReference type="GO" id="GO:0071363">
    <property type="term" value="P:cellular response to growth factor stimulus"/>
    <property type="evidence" value="ECO:0007669"/>
    <property type="project" value="TreeGrafter"/>
</dbReference>
<evidence type="ECO:0000256" key="13">
    <source>
        <dbReference type="ARBA" id="ARBA00023136"/>
    </source>
</evidence>
<dbReference type="EMBL" id="LNIX01000022">
    <property type="protein sequence ID" value="OXA43364.1"/>
    <property type="molecule type" value="Genomic_DNA"/>
</dbReference>
<dbReference type="FunFam" id="2.10.60.10:FF:000021">
    <property type="entry name" value="Receptor protein serine/threonine kinase"/>
    <property type="match status" value="1"/>
</dbReference>
<evidence type="ECO:0000313" key="20">
    <source>
        <dbReference type="Proteomes" id="UP000198287"/>
    </source>
</evidence>